<reference evidence="1" key="1">
    <citation type="submission" date="2012-03" db="EMBL/GenBank/DDBJ databases">
        <authorList>
            <person name="Durkin A.S."/>
            <person name="McCorrison J."/>
            <person name="Torralba M."/>
            <person name="Gillis M."/>
            <person name="Methe B."/>
            <person name="Sutton G."/>
            <person name="Nelson K.E."/>
        </authorList>
    </citation>
    <scope>NUCLEOTIDE SEQUENCE [LARGE SCALE GENOMIC DNA]</scope>
    <source>
        <strain evidence="1">F0474</strain>
    </source>
</reference>
<protein>
    <submittedName>
        <fullName evidence="1">Uncharacterized protein</fullName>
    </submittedName>
</protein>
<gene>
    <name evidence="1" type="ORF">HMPREF1324_0813</name>
</gene>
<dbReference type="EMBL" id="AJJQ01000004">
    <property type="protein sequence ID" value="EID51981.1"/>
    <property type="molecule type" value="Genomic_DNA"/>
</dbReference>
<accession>I0UVS8</accession>
<comment type="caution">
    <text evidence="1">The sequence shown here is derived from an EMBL/GenBank/DDBJ whole genome shotgun (WGS) entry which is preliminary data.</text>
</comment>
<evidence type="ECO:0000313" key="1">
    <source>
        <dbReference type="EMBL" id="EID51981.1"/>
    </source>
</evidence>
<proteinExistence type="predicted"/>
<dbReference type="AlphaFoldDB" id="I0UVS8"/>
<evidence type="ECO:0000313" key="2">
    <source>
        <dbReference type="Proteomes" id="UP000004863"/>
    </source>
</evidence>
<keyword evidence="2" id="KW-1185">Reference proteome</keyword>
<sequence length="99" mass="11321">MGYNNTMNNNPHTELDRLITALKNHLTAVTNRNGEHDPAIDEAYVEIANAFETYENALFEEHNEVTPLAVYGDDDDEDLEELLTNDDNTFTPEDDIDYE</sequence>
<dbReference type="PATRIC" id="fig|1125724.3.peg.216"/>
<name>I0UVS8_9MICC</name>
<dbReference type="Proteomes" id="UP000004863">
    <property type="component" value="Unassembled WGS sequence"/>
</dbReference>
<organism evidence="1 2">
    <name type="scientific">Rothia aeria F0474</name>
    <dbReference type="NCBI Taxonomy" id="1125724"/>
    <lineage>
        <taxon>Bacteria</taxon>
        <taxon>Bacillati</taxon>
        <taxon>Actinomycetota</taxon>
        <taxon>Actinomycetes</taxon>
        <taxon>Micrococcales</taxon>
        <taxon>Micrococcaceae</taxon>
        <taxon>Rothia</taxon>
    </lineage>
</organism>